<organism evidence="2 3">
    <name type="scientific">Peiella sedimenti</name>
    <dbReference type="NCBI Taxonomy" id="3061083"/>
    <lineage>
        <taxon>Bacteria</taxon>
        <taxon>Pseudomonadati</taxon>
        <taxon>Pseudomonadota</taxon>
        <taxon>Alphaproteobacteria</taxon>
        <taxon>Caulobacterales</taxon>
        <taxon>Caulobacteraceae</taxon>
        <taxon>Peiella</taxon>
    </lineage>
</organism>
<keyword evidence="1" id="KW-0472">Membrane</keyword>
<keyword evidence="1" id="KW-1133">Transmembrane helix</keyword>
<feature type="transmembrane region" description="Helical" evidence="1">
    <location>
        <begin position="38"/>
        <end position="58"/>
    </location>
</feature>
<keyword evidence="3" id="KW-1185">Reference proteome</keyword>
<comment type="caution">
    <text evidence="2">The sequence shown here is derived from an EMBL/GenBank/DDBJ whole genome shotgun (WGS) entry which is preliminary data.</text>
</comment>
<keyword evidence="1" id="KW-0812">Transmembrane</keyword>
<sequence length="128" mass="13577">MTISNWFFRLGVIAALIGMTLGVWMGKAGDFTLSPVHAHINLLGWVSMLLYGLFYRAFPVAAATKLAAAHFWINVLGVIVMVASLALYLSGHTQAAPILGVSGIIVALSMVIFAVIVFRATGSKTQAA</sequence>
<dbReference type="SUPFAM" id="SSF81442">
    <property type="entry name" value="Cytochrome c oxidase subunit I-like"/>
    <property type="match status" value="1"/>
</dbReference>
<evidence type="ECO:0008006" key="4">
    <source>
        <dbReference type="Google" id="ProtNLM"/>
    </source>
</evidence>
<protein>
    <recommendedName>
        <fullName evidence="4">Cytochrome-c oxidase</fullName>
    </recommendedName>
</protein>
<name>A0ABT8SIW0_9CAUL</name>
<reference evidence="2" key="1">
    <citation type="submission" date="2023-07" db="EMBL/GenBank/DDBJ databases">
        <title>Brevundimonas soil sp. nov., isolated from the soil of chemical plant.</title>
        <authorList>
            <person name="Wu N."/>
        </authorList>
    </citation>
    <scope>NUCLEOTIDE SEQUENCE</scope>
    <source>
        <strain evidence="2">XZ-24</strain>
    </source>
</reference>
<evidence type="ECO:0000313" key="3">
    <source>
        <dbReference type="Proteomes" id="UP001169063"/>
    </source>
</evidence>
<feature type="transmembrane region" description="Helical" evidence="1">
    <location>
        <begin position="95"/>
        <end position="118"/>
    </location>
</feature>
<dbReference type="EMBL" id="JAUKTR010000001">
    <property type="protein sequence ID" value="MDO1558411.1"/>
    <property type="molecule type" value="Genomic_DNA"/>
</dbReference>
<accession>A0ABT8SIW0</accession>
<dbReference type="Gene3D" id="1.20.210.10">
    <property type="entry name" value="Cytochrome c oxidase-like, subunit I domain"/>
    <property type="match status" value="1"/>
</dbReference>
<feature type="transmembrane region" description="Helical" evidence="1">
    <location>
        <begin position="7"/>
        <end position="26"/>
    </location>
</feature>
<dbReference type="Proteomes" id="UP001169063">
    <property type="component" value="Unassembled WGS sequence"/>
</dbReference>
<gene>
    <name evidence="2" type="ORF">Q0812_03095</name>
</gene>
<dbReference type="RefSeq" id="WP_302108824.1">
    <property type="nucleotide sequence ID" value="NZ_JAUKTR010000001.1"/>
</dbReference>
<proteinExistence type="predicted"/>
<evidence type="ECO:0000256" key="1">
    <source>
        <dbReference type="SAM" id="Phobius"/>
    </source>
</evidence>
<feature type="transmembrane region" description="Helical" evidence="1">
    <location>
        <begin position="70"/>
        <end position="89"/>
    </location>
</feature>
<dbReference type="InterPro" id="IPR036927">
    <property type="entry name" value="Cyt_c_oxase-like_su1_sf"/>
</dbReference>
<evidence type="ECO:0000313" key="2">
    <source>
        <dbReference type="EMBL" id="MDO1558411.1"/>
    </source>
</evidence>